<dbReference type="EMBL" id="CP139779">
    <property type="protein sequence ID" value="WQB69024.1"/>
    <property type="molecule type" value="Genomic_DNA"/>
</dbReference>
<reference evidence="1 2" key="1">
    <citation type="submission" date="2023-06" db="EMBL/GenBank/DDBJ databases">
        <title>Rock-solubilizing bacteria, Microbacterium invictum, promotes re-establishment of vegetation in rocky wasteland by accelerating rock bio-weathering and reshaping soil bacterial community.</title>
        <authorList>
            <person name="Liu C."/>
        </authorList>
    </citation>
    <scope>NUCLEOTIDE SEQUENCE [LARGE SCALE GENOMIC DNA]</scope>
    <source>
        <strain evidence="1 2">X-18</strain>
    </source>
</reference>
<accession>A0ABZ0V716</accession>
<evidence type="ECO:0000313" key="2">
    <source>
        <dbReference type="Proteomes" id="UP001324533"/>
    </source>
</evidence>
<dbReference type="SUPFAM" id="SSF46785">
    <property type="entry name" value="Winged helix' DNA-binding domain"/>
    <property type="match status" value="1"/>
</dbReference>
<dbReference type="Gene3D" id="1.10.10.10">
    <property type="entry name" value="Winged helix-like DNA-binding domain superfamily/Winged helix DNA-binding domain"/>
    <property type="match status" value="1"/>
</dbReference>
<dbReference type="Proteomes" id="UP001324533">
    <property type="component" value="Chromosome"/>
</dbReference>
<dbReference type="InterPro" id="IPR036388">
    <property type="entry name" value="WH-like_DNA-bd_sf"/>
</dbReference>
<gene>
    <name evidence="1" type="ORF">T9R20_09900</name>
</gene>
<organism evidence="1 2">
    <name type="scientific">Microbacterium invictum</name>
    <dbReference type="NCBI Taxonomy" id="515415"/>
    <lineage>
        <taxon>Bacteria</taxon>
        <taxon>Bacillati</taxon>
        <taxon>Actinomycetota</taxon>
        <taxon>Actinomycetes</taxon>
        <taxon>Micrococcales</taxon>
        <taxon>Microbacteriaceae</taxon>
        <taxon>Microbacterium</taxon>
    </lineage>
</organism>
<dbReference type="InterPro" id="IPR036390">
    <property type="entry name" value="WH_DNA-bd_sf"/>
</dbReference>
<evidence type="ECO:0000313" key="1">
    <source>
        <dbReference type="EMBL" id="WQB69024.1"/>
    </source>
</evidence>
<name>A0ABZ0V716_9MICO</name>
<dbReference type="RefSeq" id="WP_322409150.1">
    <property type="nucleotide sequence ID" value="NZ_CP139779.1"/>
</dbReference>
<protein>
    <submittedName>
        <fullName evidence="1">Helix-turn-helix domain-containing protein</fullName>
    </submittedName>
</protein>
<sequence length="234" mass="26183">MGFKLADWAYGLDLPSTQKVVLVALCHRATDKTHETFVGQETVAQMIGQTRRSVTAAMGHLEASGIISRERRYNKRGSRTSDRIVINTYVKNVPTGQVNDVHVHDVHLGESNVQMTSRLGERRSQQEELRSSYQSVITQSGQISFEEFWLVWPRHEGKKDAQTAWRKALKRAPANEILTAARALAASNPEPRFVTSAAKWLDGDRWNDEPPVCASAATASEQSPIGHEWMGFAR</sequence>
<proteinExistence type="predicted"/>
<keyword evidence="2" id="KW-1185">Reference proteome</keyword>